<dbReference type="SUPFAM" id="SSF56281">
    <property type="entry name" value="Metallo-hydrolase/oxidoreductase"/>
    <property type="match status" value="1"/>
</dbReference>
<dbReference type="STRING" id="36050.A0A1B8ARI5"/>
<protein>
    <recommendedName>
        <fullName evidence="3">Metallo-beta-lactamase domain-containing protein</fullName>
    </recommendedName>
</protein>
<dbReference type="AlphaFoldDB" id="A0A1B8ARI5"/>
<evidence type="ECO:0000313" key="2">
    <source>
        <dbReference type="Proteomes" id="UP000091967"/>
    </source>
</evidence>
<gene>
    <name evidence="1" type="ORF">FPOA_03701</name>
</gene>
<sequence>METENNSIKWRVANYQIPVPIGDCSAHFLIKMKDEKVEKIEKAFLMDGGTNAGGYYAWVQILKGLRHIDLELGINWKFDNWVVTHWDEDHYRGVRDLLSSDLKLFCFIQRGKNILTAYS</sequence>
<dbReference type="EMBL" id="LYXU01000002">
    <property type="protein sequence ID" value="OBS23145.1"/>
    <property type="molecule type" value="Genomic_DNA"/>
</dbReference>
<name>A0A1B8ARI5_FUSPO</name>
<dbReference type="InterPro" id="IPR036866">
    <property type="entry name" value="RibonucZ/Hydroxyglut_hydro"/>
</dbReference>
<accession>A0A1B8ARI5</accession>
<evidence type="ECO:0008006" key="3">
    <source>
        <dbReference type="Google" id="ProtNLM"/>
    </source>
</evidence>
<comment type="caution">
    <text evidence="1">The sequence shown here is derived from an EMBL/GenBank/DDBJ whole genome shotgun (WGS) entry which is preliminary data.</text>
</comment>
<keyword evidence="2" id="KW-1185">Reference proteome</keyword>
<reference evidence="1 2" key="1">
    <citation type="submission" date="2016-06" db="EMBL/GenBank/DDBJ databases">
        <title>Living apart together: crosstalk between the core and supernumerary genomes in a fungal plant pathogen.</title>
        <authorList>
            <person name="Vanheule A."/>
            <person name="Audenaert K."/>
            <person name="Warris S."/>
            <person name="Van De Geest H."/>
            <person name="Schijlen E."/>
            <person name="Hofte M."/>
            <person name="De Saeger S."/>
            <person name="Haesaert G."/>
            <person name="Waalwijk C."/>
            <person name="Van Der Lee T."/>
        </authorList>
    </citation>
    <scope>NUCLEOTIDE SEQUENCE [LARGE SCALE GENOMIC DNA]</scope>
    <source>
        <strain evidence="1 2">2516</strain>
    </source>
</reference>
<evidence type="ECO:0000313" key="1">
    <source>
        <dbReference type="EMBL" id="OBS23145.1"/>
    </source>
</evidence>
<dbReference type="Proteomes" id="UP000091967">
    <property type="component" value="Unassembled WGS sequence"/>
</dbReference>
<organism evidence="1 2">
    <name type="scientific">Fusarium poae</name>
    <dbReference type="NCBI Taxonomy" id="36050"/>
    <lineage>
        <taxon>Eukaryota</taxon>
        <taxon>Fungi</taxon>
        <taxon>Dikarya</taxon>
        <taxon>Ascomycota</taxon>
        <taxon>Pezizomycotina</taxon>
        <taxon>Sordariomycetes</taxon>
        <taxon>Hypocreomycetidae</taxon>
        <taxon>Hypocreales</taxon>
        <taxon>Nectriaceae</taxon>
        <taxon>Fusarium</taxon>
    </lineage>
</organism>
<proteinExistence type="predicted"/>
<dbReference type="Gene3D" id="3.60.15.10">
    <property type="entry name" value="Ribonuclease Z/Hydroxyacylglutathione hydrolase-like"/>
    <property type="match status" value="1"/>
</dbReference>